<feature type="compositionally biased region" description="Basic and acidic residues" evidence="3">
    <location>
        <begin position="81"/>
        <end position="92"/>
    </location>
</feature>
<evidence type="ECO:0000256" key="3">
    <source>
        <dbReference type="SAM" id="MobiDB-lite"/>
    </source>
</evidence>
<keyword evidence="6" id="KW-1185">Reference proteome</keyword>
<dbReference type="Proteomes" id="UP000019460">
    <property type="component" value="Unassembled WGS sequence"/>
</dbReference>
<dbReference type="Gene3D" id="3.40.50.300">
    <property type="entry name" value="P-loop containing nucleotide triphosphate hydrolases"/>
    <property type="match status" value="1"/>
</dbReference>
<dbReference type="EMBL" id="AONC01000021">
    <property type="protein sequence ID" value="EXJ15805.1"/>
    <property type="molecule type" value="Genomic_DNA"/>
</dbReference>
<dbReference type="PANTHER" id="PTHR11783">
    <property type="entry name" value="SULFOTRANSFERASE SULT"/>
    <property type="match status" value="1"/>
</dbReference>
<dbReference type="eggNOG" id="ENOG502ZBP9">
    <property type="taxonomic scope" value="Bacteria"/>
</dbReference>
<dbReference type="STRING" id="1249627.D779_1029"/>
<name>W9VZM2_9GAMM</name>
<keyword evidence="2" id="KW-0808">Transferase</keyword>
<dbReference type="InterPro" id="IPR027417">
    <property type="entry name" value="P-loop_NTPase"/>
</dbReference>
<feature type="domain" description="Sulfotransferase" evidence="4">
    <location>
        <begin position="4"/>
        <end position="106"/>
    </location>
</feature>
<protein>
    <recommendedName>
        <fullName evidence="4">Sulfotransferase domain-containing protein</fullName>
    </recommendedName>
</protein>
<evidence type="ECO:0000256" key="2">
    <source>
        <dbReference type="ARBA" id="ARBA00022679"/>
    </source>
</evidence>
<dbReference type="GO" id="GO:0008146">
    <property type="term" value="F:sulfotransferase activity"/>
    <property type="evidence" value="ECO:0007669"/>
    <property type="project" value="InterPro"/>
</dbReference>
<evidence type="ECO:0000313" key="6">
    <source>
        <dbReference type="Proteomes" id="UP000019460"/>
    </source>
</evidence>
<organism evidence="5 6">
    <name type="scientific">Imhoffiella purpurea</name>
    <dbReference type="NCBI Taxonomy" id="1249627"/>
    <lineage>
        <taxon>Bacteria</taxon>
        <taxon>Pseudomonadati</taxon>
        <taxon>Pseudomonadota</taxon>
        <taxon>Gammaproteobacteria</taxon>
        <taxon>Chromatiales</taxon>
        <taxon>Chromatiaceae</taxon>
        <taxon>Imhoffiella</taxon>
    </lineage>
</organism>
<comment type="similarity">
    <text evidence="1">Belongs to the sulfotransferase 1 family.</text>
</comment>
<proteinExistence type="inferred from homology"/>
<evidence type="ECO:0000313" key="5">
    <source>
        <dbReference type="EMBL" id="EXJ15805.1"/>
    </source>
</evidence>
<feature type="region of interest" description="Disordered" evidence="3">
    <location>
        <begin position="66"/>
        <end position="92"/>
    </location>
</feature>
<reference evidence="5 6" key="1">
    <citation type="submission" date="2012-11" db="EMBL/GenBank/DDBJ databases">
        <title>Genome assembly of Thiorhodococcus sp. AK35.</title>
        <authorList>
            <person name="Nupur N."/>
            <person name="Khatri I."/>
            <person name="Subramanian S."/>
            <person name="Pinnaka A."/>
        </authorList>
    </citation>
    <scope>NUCLEOTIDE SEQUENCE [LARGE SCALE GENOMIC DNA]</scope>
    <source>
        <strain evidence="5 6">AK35</strain>
    </source>
</reference>
<dbReference type="InterPro" id="IPR000863">
    <property type="entry name" value="Sulfotransferase_dom"/>
</dbReference>
<dbReference type="AlphaFoldDB" id="W9VZM2"/>
<comment type="caution">
    <text evidence="5">The sequence shown here is derived from an EMBL/GenBank/DDBJ whole genome shotgun (WGS) entry which is preliminary data.</text>
</comment>
<gene>
    <name evidence="5" type="ORF">D779_1029</name>
</gene>
<dbReference type="SUPFAM" id="SSF52540">
    <property type="entry name" value="P-loop containing nucleoside triphosphate hydrolases"/>
    <property type="match status" value="1"/>
</dbReference>
<evidence type="ECO:0000256" key="1">
    <source>
        <dbReference type="ARBA" id="ARBA00005771"/>
    </source>
</evidence>
<evidence type="ECO:0000259" key="4">
    <source>
        <dbReference type="Pfam" id="PF00685"/>
    </source>
</evidence>
<accession>W9VZM2</accession>
<sequence>MVRWPHRDRDNVLMLRYEDLKADLPGSIARISGFLGWSSTRDVLERAAHYASFGWMKANSERFAGRDADGRPMFRPGGFIRKGETGDHKTHLTPEQEARILRRCRHALPPECLDYLELPGDGEPRA</sequence>
<dbReference type="Pfam" id="PF00685">
    <property type="entry name" value="Sulfotransfer_1"/>
    <property type="match status" value="1"/>
</dbReference>